<sequence length="257" mass="27855">MKLGLITTGQGPRIAYEHYFSGIGRALGLKCEVESRHILDPLTWDEIREHLAAEGRPVLGAHVHVPGATGNRLGEGWDHVYVDLEWAYGYFQRAIDELEAAGAGSIVLCCGTEFAADQFRAGVPLIAPCASVMQVVARAAASREKLRLGLMSSIGHAAQDVALWQQQPFADRLEVVYEGFEGNLMPAAERLAKTRHDLVVVWSFGLGTAESDIDRMPEALENLFGCPVIMPHRLAALTALAVLPAGFDDKAMALPRA</sequence>
<proteinExistence type="predicted"/>
<accession>A0ABS4DUJ4</accession>
<dbReference type="Proteomes" id="UP000759443">
    <property type="component" value="Unassembled WGS sequence"/>
</dbReference>
<organism evidence="1 2">
    <name type="scientific">Rhizobium halophytocola</name>
    <dbReference type="NCBI Taxonomy" id="735519"/>
    <lineage>
        <taxon>Bacteria</taxon>
        <taxon>Pseudomonadati</taxon>
        <taxon>Pseudomonadota</taxon>
        <taxon>Alphaproteobacteria</taxon>
        <taxon>Hyphomicrobiales</taxon>
        <taxon>Rhizobiaceae</taxon>
        <taxon>Rhizobium/Agrobacterium group</taxon>
        <taxon>Rhizobium</taxon>
    </lineage>
</organism>
<comment type="caution">
    <text evidence="1">The sequence shown here is derived from an EMBL/GenBank/DDBJ whole genome shotgun (WGS) entry which is preliminary data.</text>
</comment>
<dbReference type="RefSeq" id="WP_209942423.1">
    <property type="nucleotide sequence ID" value="NZ_JAGGJU010000002.1"/>
</dbReference>
<gene>
    <name evidence="1" type="ORF">J2Z17_000787</name>
</gene>
<reference evidence="1 2" key="1">
    <citation type="submission" date="2021-03" db="EMBL/GenBank/DDBJ databases">
        <title>Genomic Encyclopedia of Type Strains, Phase IV (KMG-IV): sequencing the most valuable type-strain genomes for metagenomic binning, comparative biology and taxonomic classification.</title>
        <authorList>
            <person name="Goeker M."/>
        </authorList>
    </citation>
    <scope>NUCLEOTIDE SEQUENCE [LARGE SCALE GENOMIC DNA]</scope>
    <source>
        <strain evidence="1 2">DSM 21600</strain>
    </source>
</reference>
<dbReference type="InterPro" id="IPR010843">
    <property type="entry name" value="Uncharacterised_AroM"/>
</dbReference>
<evidence type="ECO:0008006" key="3">
    <source>
        <dbReference type="Google" id="ProtNLM"/>
    </source>
</evidence>
<evidence type="ECO:0000313" key="2">
    <source>
        <dbReference type="Proteomes" id="UP000759443"/>
    </source>
</evidence>
<dbReference type="Pfam" id="PF07302">
    <property type="entry name" value="AroM"/>
    <property type="match status" value="1"/>
</dbReference>
<name>A0ABS4DUJ4_9HYPH</name>
<evidence type="ECO:0000313" key="1">
    <source>
        <dbReference type="EMBL" id="MBP1849366.1"/>
    </source>
</evidence>
<keyword evidence="2" id="KW-1185">Reference proteome</keyword>
<dbReference type="EMBL" id="JAGGJU010000002">
    <property type="protein sequence ID" value="MBP1849366.1"/>
    <property type="molecule type" value="Genomic_DNA"/>
</dbReference>
<protein>
    <recommendedName>
        <fullName evidence="3">AroM family protein</fullName>
    </recommendedName>
</protein>